<evidence type="ECO:0000256" key="1">
    <source>
        <dbReference type="ARBA" id="ARBA00004141"/>
    </source>
</evidence>
<evidence type="ECO:0000256" key="7">
    <source>
        <dbReference type="ARBA" id="ARBA00023265"/>
    </source>
</evidence>
<feature type="transmembrane region" description="Helical" evidence="10">
    <location>
        <begin position="61"/>
        <end position="82"/>
    </location>
</feature>
<feature type="region of interest" description="Disordered" evidence="9">
    <location>
        <begin position="464"/>
        <end position="488"/>
    </location>
</feature>
<dbReference type="GO" id="GO:0006952">
    <property type="term" value="P:defense response"/>
    <property type="evidence" value="ECO:0007669"/>
    <property type="project" value="UniProtKB-KW"/>
</dbReference>
<evidence type="ECO:0000313" key="11">
    <source>
        <dbReference type="EMBL" id="KHG27081.1"/>
    </source>
</evidence>
<organism evidence="11 12">
    <name type="scientific">Gossypium arboreum</name>
    <name type="common">Tree cotton</name>
    <name type="synonym">Gossypium nanking</name>
    <dbReference type="NCBI Taxonomy" id="29729"/>
    <lineage>
        <taxon>Eukaryota</taxon>
        <taxon>Viridiplantae</taxon>
        <taxon>Streptophyta</taxon>
        <taxon>Embryophyta</taxon>
        <taxon>Tracheophyta</taxon>
        <taxon>Spermatophyta</taxon>
        <taxon>Magnoliopsida</taxon>
        <taxon>eudicotyledons</taxon>
        <taxon>Gunneridae</taxon>
        <taxon>Pentapetalae</taxon>
        <taxon>rosids</taxon>
        <taxon>malvids</taxon>
        <taxon>Malvales</taxon>
        <taxon>Malvaceae</taxon>
        <taxon>Malvoideae</taxon>
        <taxon>Gossypium</taxon>
    </lineage>
</organism>
<evidence type="ECO:0000256" key="2">
    <source>
        <dbReference type="ARBA" id="ARBA00006574"/>
    </source>
</evidence>
<evidence type="ECO:0000313" key="12">
    <source>
        <dbReference type="Proteomes" id="UP000032142"/>
    </source>
</evidence>
<keyword evidence="3 8" id="KW-0812">Transmembrane</keyword>
<dbReference type="PANTHER" id="PTHR31942:SF89">
    <property type="entry name" value="MLO-LIKE PROTEIN 3"/>
    <property type="match status" value="1"/>
</dbReference>
<feature type="transmembrane region" description="Helical" evidence="10">
    <location>
        <begin position="278"/>
        <end position="297"/>
    </location>
</feature>
<sequence length="533" mass="60758">MAAGEEASTSRSLQETPTWAVATVCFVFISLSIIIEYLIHRISNWLKRRRKIALFDAVEKLKSVLMVLGFMSLILTVSRSFISKICIPNKVANSMLPCRKTLDSIRTTQDLGYDQIWSVHGLHERILDDDENVSPEYCDSKGKTSLISEEGANQLSIFIFVLAAMQIVYTVLTMALGRAKMRRWKTWEKETRTVEYQAANDPNRFRITRQTTFAQRHINQCTDASNLLWTKCFFQQFFNSVAKVDYLTLRHGFVATHLSVGSSFNFQKYIQRSLEDDFKIIVGISPFMWFLVVIFLLVDVHGWNVYLWVSFLPLTIVLIMGTKLQVILAKMAHRVEDQNSVIQGAPLVQPNDNFFWFNNPKFVLTLLHYTLFMNAFEVAFFVWVTTQYGIKSCYHENREIIAIRVVLAVTVQVICSYVTLPLYALVTQMGSNFKKAVLEEQTTNAIKQWHAGVKLKRKKQRLSSQAAADDFPENSTTISTVDSSSHQPPTLASFEIGSALEIQEAGPAMPTSVAVEIQMASMEKKLERGYRVI</sequence>
<evidence type="ECO:0000256" key="10">
    <source>
        <dbReference type="SAM" id="Phobius"/>
    </source>
</evidence>
<comment type="function">
    <text evidence="8">May be involved in modulation of pathogen defense and leaf cell death.</text>
</comment>
<feature type="transmembrane region" description="Helical" evidence="10">
    <location>
        <begin position="19"/>
        <end position="40"/>
    </location>
</feature>
<proteinExistence type="inferred from homology"/>
<evidence type="ECO:0000256" key="3">
    <source>
        <dbReference type="ARBA" id="ARBA00022692"/>
    </source>
</evidence>
<dbReference type="OMA" id="AIMQIVY"/>
<feature type="compositionally biased region" description="Polar residues" evidence="9">
    <location>
        <begin position="473"/>
        <end position="488"/>
    </location>
</feature>
<feature type="transmembrane region" description="Helical" evidence="10">
    <location>
        <begin position="362"/>
        <end position="383"/>
    </location>
</feature>
<reference evidence="12" key="1">
    <citation type="submission" date="2014-09" db="EMBL/GenBank/DDBJ databases">
        <authorList>
            <person name="Mudge J."/>
            <person name="Ramaraj T."/>
            <person name="Lindquist I.E."/>
            <person name="Bharti A.K."/>
            <person name="Sundararajan A."/>
            <person name="Cameron C.T."/>
            <person name="Woodward J.E."/>
            <person name="May G.D."/>
            <person name="Brubaker C."/>
            <person name="Broadhvest J."/>
            <person name="Wilkins T.A."/>
        </authorList>
    </citation>
    <scope>NUCLEOTIDE SEQUENCE</scope>
    <source>
        <strain evidence="12">cv. AKA8401</strain>
    </source>
</reference>
<dbReference type="GO" id="GO:0005516">
    <property type="term" value="F:calmodulin binding"/>
    <property type="evidence" value="ECO:0007669"/>
    <property type="project" value="UniProtKB-KW"/>
</dbReference>
<gene>
    <name evidence="8" type="primary">MLO</name>
    <name evidence="11" type="ORF">F383_07404</name>
</gene>
<dbReference type="GO" id="GO:0016020">
    <property type="term" value="C:membrane"/>
    <property type="evidence" value="ECO:0007669"/>
    <property type="project" value="UniProtKB-SubCell"/>
</dbReference>
<dbReference type="Pfam" id="PF03094">
    <property type="entry name" value="Mlo"/>
    <property type="match status" value="1"/>
</dbReference>
<evidence type="ECO:0000256" key="6">
    <source>
        <dbReference type="ARBA" id="ARBA00023136"/>
    </source>
</evidence>
<keyword evidence="12" id="KW-1185">Reference proteome</keyword>
<evidence type="ECO:0000256" key="8">
    <source>
        <dbReference type="RuleBase" id="RU280816"/>
    </source>
</evidence>
<name>A0A0B0PUJ5_GOSAR</name>
<feature type="transmembrane region" description="Helical" evidence="10">
    <location>
        <begin position="403"/>
        <end position="426"/>
    </location>
</feature>
<dbReference type="EMBL" id="KN439813">
    <property type="protein sequence ID" value="KHG27081.1"/>
    <property type="molecule type" value="Genomic_DNA"/>
</dbReference>
<keyword evidence="4 8" id="KW-0611">Plant defense</keyword>
<evidence type="ECO:0000256" key="9">
    <source>
        <dbReference type="SAM" id="MobiDB-lite"/>
    </source>
</evidence>
<feature type="transmembrane region" description="Helical" evidence="10">
    <location>
        <begin position="155"/>
        <end position="176"/>
    </location>
</feature>
<protein>
    <recommendedName>
        <fullName evidence="8">MLO-like protein</fullName>
    </recommendedName>
</protein>
<dbReference type="PANTHER" id="PTHR31942">
    <property type="entry name" value="MLO-LIKE PROTEIN 1"/>
    <property type="match status" value="1"/>
</dbReference>
<dbReference type="OrthoDB" id="1388414at2759"/>
<comment type="subcellular location">
    <subcellularLocation>
        <location evidence="1 8">Membrane</location>
        <topology evidence="1 8">Multi-pass membrane protein</topology>
    </subcellularLocation>
</comment>
<accession>A0A0B0PUJ5</accession>
<keyword evidence="8" id="KW-0112">Calmodulin-binding</keyword>
<keyword evidence="6 8" id="KW-0472">Membrane</keyword>
<evidence type="ECO:0000256" key="5">
    <source>
        <dbReference type="ARBA" id="ARBA00022989"/>
    </source>
</evidence>
<dbReference type="KEGG" id="gab:108450752"/>
<keyword evidence="5 8" id="KW-1133">Transmembrane helix</keyword>
<keyword evidence="7 8" id="KW-0568">Pathogenesis-related protein</keyword>
<comment type="domain">
    <text evidence="8">The C-terminus contains a calmodulin-binding domain, which binds calmodulin in a calcium-dependent fashion.</text>
</comment>
<comment type="similarity">
    <text evidence="2 8">Belongs to the MLO family.</text>
</comment>
<dbReference type="InterPro" id="IPR004326">
    <property type="entry name" value="Mlo"/>
</dbReference>
<feature type="transmembrane region" description="Helical" evidence="10">
    <location>
        <begin position="303"/>
        <end position="321"/>
    </location>
</feature>
<dbReference type="Proteomes" id="UP000032142">
    <property type="component" value="Unassembled WGS sequence"/>
</dbReference>
<evidence type="ECO:0000256" key="4">
    <source>
        <dbReference type="ARBA" id="ARBA00022821"/>
    </source>
</evidence>
<dbReference type="AlphaFoldDB" id="A0A0B0PUJ5"/>